<dbReference type="KEGG" id="vcn:VOLCADRAFT_108794"/>
<name>D8UMM2_VOLCA</name>
<organism evidence="3">
    <name type="scientific">Volvox carteri f. nagariensis</name>
    <dbReference type="NCBI Taxonomy" id="3068"/>
    <lineage>
        <taxon>Eukaryota</taxon>
        <taxon>Viridiplantae</taxon>
        <taxon>Chlorophyta</taxon>
        <taxon>core chlorophytes</taxon>
        <taxon>Chlorophyceae</taxon>
        <taxon>CS clade</taxon>
        <taxon>Chlamydomonadales</taxon>
        <taxon>Volvocaceae</taxon>
        <taxon>Volvox</taxon>
    </lineage>
</organism>
<evidence type="ECO:0000313" key="2">
    <source>
        <dbReference type="EMBL" id="EFJ39027.1"/>
    </source>
</evidence>
<dbReference type="AlphaFoldDB" id="D8UMM2"/>
<accession>D8UMM2</accession>
<reference evidence="2 3" key="1">
    <citation type="journal article" date="2010" name="Science">
        <title>Genomic analysis of organismal complexity in the multicellular green alga Volvox carteri.</title>
        <authorList>
            <person name="Prochnik S.E."/>
            <person name="Umen J."/>
            <person name="Nedelcu A.M."/>
            <person name="Hallmann A."/>
            <person name="Miller S.M."/>
            <person name="Nishii I."/>
            <person name="Ferris P."/>
            <person name="Kuo A."/>
            <person name="Mitros T."/>
            <person name="Fritz-Laylin L.K."/>
            <person name="Hellsten U."/>
            <person name="Chapman J."/>
            <person name="Simakov O."/>
            <person name="Rensing S.A."/>
            <person name="Terry A."/>
            <person name="Pangilinan J."/>
            <person name="Kapitonov V."/>
            <person name="Jurka J."/>
            <person name="Salamov A."/>
            <person name="Shapiro H."/>
            <person name="Schmutz J."/>
            <person name="Grimwood J."/>
            <person name="Lindquist E."/>
            <person name="Lucas S."/>
            <person name="Grigoriev I.V."/>
            <person name="Schmitt R."/>
            <person name="Kirk D."/>
            <person name="Rokhsar D.S."/>
        </authorList>
    </citation>
    <scope>NUCLEOTIDE SEQUENCE [LARGE SCALE GENOMIC DNA]</scope>
    <source>
        <strain evidence="3">f. Nagariensis / Eve</strain>
    </source>
</reference>
<dbReference type="eggNOG" id="ENOG502SYXX">
    <property type="taxonomic scope" value="Eukaryota"/>
</dbReference>
<dbReference type="GeneID" id="9614937"/>
<sequence length="166" mass="17591">MTSVVRAGVIAVLTAAFIALIRSTSASCNYEIWIVDQADSNNGTALIGYGGYIYIFKSRDLKKAHEIIDLGGEVSRLCFQQTALLAATHSALQSAVERCSDEAACPRCGSSGCCAGFSPIPITVLLGQTHGYQPSPTDLHALPCTFHHSANRCRLPAGYSNLMGPV</sequence>
<feature type="chain" id="PRO_5003124649" description="Pherophorin domain-containing protein" evidence="1">
    <location>
        <begin position="27"/>
        <end position="166"/>
    </location>
</feature>
<dbReference type="EMBL" id="GL379205">
    <property type="protein sequence ID" value="EFJ39027.1"/>
    <property type="molecule type" value="Genomic_DNA"/>
</dbReference>
<evidence type="ECO:0008006" key="4">
    <source>
        <dbReference type="Google" id="ProtNLM"/>
    </source>
</evidence>
<dbReference type="RefSeq" id="XP_002959908.1">
    <property type="nucleotide sequence ID" value="XM_002959862.1"/>
</dbReference>
<proteinExistence type="predicted"/>
<protein>
    <recommendedName>
        <fullName evidence="4">Pherophorin domain-containing protein</fullName>
    </recommendedName>
</protein>
<keyword evidence="1" id="KW-0732">Signal</keyword>
<dbReference type="InParanoid" id="D8UMM2"/>
<evidence type="ECO:0000313" key="3">
    <source>
        <dbReference type="Proteomes" id="UP000001058"/>
    </source>
</evidence>
<evidence type="ECO:0000256" key="1">
    <source>
        <dbReference type="SAM" id="SignalP"/>
    </source>
</evidence>
<feature type="signal peptide" evidence="1">
    <location>
        <begin position="1"/>
        <end position="26"/>
    </location>
</feature>
<keyword evidence="3" id="KW-1185">Reference proteome</keyword>
<dbReference type="Proteomes" id="UP000001058">
    <property type="component" value="Unassembled WGS sequence"/>
</dbReference>
<gene>
    <name evidence="2" type="ORF">VOLCADRAFT_108794</name>
</gene>